<evidence type="ECO:0000256" key="3">
    <source>
        <dbReference type="ARBA" id="ARBA00022553"/>
    </source>
</evidence>
<dbReference type="InterPro" id="IPR010071">
    <property type="entry name" value="AA_adenyl_dom"/>
</dbReference>
<evidence type="ECO:0000313" key="5">
    <source>
        <dbReference type="EMBL" id="BBG30024.1"/>
    </source>
</evidence>
<dbReference type="Pfam" id="PF00975">
    <property type="entry name" value="Thioesterase"/>
    <property type="match status" value="1"/>
</dbReference>
<dbReference type="SUPFAM" id="SSF56801">
    <property type="entry name" value="Acetyl-CoA synthetase-like"/>
    <property type="match status" value="1"/>
</dbReference>
<accession>A0A348HEH2</accession>
<keyword evidence="2" id="KW-0596">Phosphopantetheine</keyword>
<dbReference type="Pfam" id="PF13193">
    <property type="entry name" value="AMP-binding_C"/>
    <property type="match status" value="1"/>
</dbReference>
<gene>
    <name evidence="5" type="ORF">ZBT109_1264</name>
</gene>
<dbReference type="Gene3D" id="3.40.50.12780">
    <property type="entry name" value="N-terminal domain of ligase-like"/>
    <property type="match status" value="1"/>
</dbReference>
<dbReference type="InterPro" id="IPR020806">
    <property type="entry name" value="PKS_PP-bd"/>
</dbReference>
<dbReference type="PANTHER" id="PTHR45527">
    <property type="entry name" value="NONRIBOSOMAL PEPTIDE SYNTHETASE"/>
    <property type="match status" value="1"/>
</dbReference>
<dbReference type="PROSITE" id="PS50075">
    <property type="entry name" value="CARRIER"/>
    <property type="match status" value="1"/>
</dbReference>
<dbReference type="Gene3D" id="3.30.300.30">
    <property type="match status" value="1"/>
</dbReference>
<dbReference type="SUPFAM" id="SSF53474">
    <property type="entry name" value="alpha/beta-Hydrolases"/>
    <property type="match status" value="1"/>
</dbReference>
<dbReference type="InterPro" id="IPR029058">
    <property type="entry name" value="AB_hydrolase_fold"/>
</dbReference>
<reference evidence="5 6" key="1">
    <citation type="submission" date="2018-09" db="EMBL/GenBank/DDBJ databases">
        <title>Zymobacter palmae IAM14233 (=T109) whole genome analysis.</title>
        <authorList>
            <person name="Yanase H."/>
        </authorList>
    </citation>
    <scope>NUCLEOTIDE SEQUENCE [LARGE SCALE GENOMIC DNA]</scope>
    <source>
        <strain evidence="5 6">IAM14233</strain>
    </source>
</reference>
<dbReference type="NCBIfam" id="TIGR01733">
    <property type="entry name" value="AA-adenyl-dom"/>
    <property type="match status" value="1"/>
</dbReference>
<dbReference type="GO" id="GO:0009239">
    <property type="term" value="P:enterobactin biosynthetic process"/>
    <property type="evidence" value="ECO:0007669"/>
    <property type="project" value="TreeGrafter"/>
</dbReference>
<dbReference type="PROSITE" id="PS00012">
    <property type="entry name" value="PHOSPHOPANTETHEINE"/>
    <property type="match status" value="1"/>
</dbReference>
<dbReference type="KEGG" id="zpl:ZBT109_1264"/>
<dbReference type="FunFam" id="3.40.50.980:FF:000002">
    <property type="entry name" value="Enterobactin synthetase component F"/>
    <property type="match status" value="1"/>
</dbReference>
<dbReference type="InterPro" id="IPR036736">
    <property type="entry name" value="ACP-like_sf"/>
</dbReference>
<dbReference type="Gene3D" id="3.40.50.1820">
    <property type="entry name" value="alpha/beta hydrolase"/>
    <property type="match status" value="1"/>
</dbReference>
<dbReference type="SMART" id="SM00823">
    <property type="entry name" value="PKS_PP"/>
    <property type="match status" value="1"/>
</dbReference>
<proteinExistence type="predicted"/>
<dbReference type="InterPro" id="IPR023213">
    <property type="entry name" value="CAT-like_dom_sf"/>
</dbReference>
<comment type="cofactor">
    <cofactor evidence="1">
        <name>pantetheine 4'-phosphate</name>
        <dbReference type="ChEBI" id="CHEBI:47942"/>
    </cofactor>
</comment>
<dbReference type="Gene3D" id="3.30.559.30">
    <property type="entry name" value="Nonribosomal peptide synthetase, condensation domain"/>
    <property type="match status" value="1"/>
</dbReference>
<dbReference type="InterPro" id="IPR006162">
    <property type="entry name" value="Ppantetheine_attach_site"/>
</dbReference>
<evidence type="ECO:0000259" key="4">
    <source>
        <dbReference type="PROSITE" id="PS50075"/>
    </source>
</evidence>
<dbReference type="InterPro" id="IPR045851">
    <property type="entry name" value="AMP-bd_C_sf"/>
</dbReference>
<dbReference type="InterPro" id="IPR042099">
    <property type="entry name" value="ANL_N_sf"/>
</dbReference>
<dbReference type="InterPro" id="IPR020845">
    <property type="entry name" value="AMP-binding_CS"/>
</dbReference>
<dbReference type="InterPro" id="IPR001031">
    <property type="entry name" value="Thioesterase"/>
</dbReference>
<dbReference type="SUPFAM" id="SSF47336">
    <property type="entry name" value="ACP-like"/>
    <property type="match status" value="1"/>
</dbReference>
<name>A0A348HEH2_9GAMM</name>
<keyword evidence="6" id="KW-1185">Reference proteome</keyword>
<dbReference type="CDD" id="cd17646">
    <property type="entry name" value="A_NRPS_AB3403-like"/>
    <property type="match status" value="1"/>
</dbReference>
<dbReference type="InterPro" id="IPR001242">
    <property type="entry name" value="Condensation_dom"/>
</dbReference>
<dbReference type="GO" id="GO:0005829">
    <property type="term" value="C:cytosol"/>
    <property type="evidence" value="ECO:0007669"/>
    <property type="project" value="TreeGrafter"/>
</dbReference>
<organism evidence="5 6">
    <name type="scientific">Zymobacter palmae</name>
    <dbReference type="NCBI Taxonomy" id="33074"/>
    <lineage>
        <taxon>Bacteria</taxon>
        <taxon>Pseudomonadati</taxon>
        <taxon>Pseudomonadota</taxon>
        <taxon>Gammaproteobacteria</taxon>
        <taxon>Oceanospirillales</taxon>
        <taxon>Halomonadaceae</taxon>
        <taxon>Zymobacter group</taxon>
        <taxon>Zymobacter</taxon>
    </lineage>
</organism>
<dbReference type="Proteomes" id="UP000267342">
    <property type="component" value="Chromosome"/>
</dbReference>
<dbReference type="Pfam" id="PF00550">
    <property type="entry name" value="PP-binding"/>
    <property type="match status" value="1"/>
</dbReference>
<dbReference type="STRING" id="1123510.GCA_000620025_01329"/>
<dbReference type="FunFam" id="3.40.50.12780:FF:000012">
    <property type="entry name" value="Non-ribosomal peptide synthetase"/>
    <property type="match status" value="1"/>
</dbReference>
<dbReference type="Pfam" id="PF00668">
    <property type="entry name" value="Condensation"/>
    <property type="match status" value="1"/>
</dbReference>
<dbReference type="GO" id="GO:0047527">
    <property type="term" value="F:2,3-dihydroxybenzoate-serine ligase activity"/>
    <property type="evidence" value="ECO:0007669"/>
    <property type="project" value="TreeGrafter"/>
</dbReference>
<keyword evidence="3" id="KW-0597">Phosphoprotein</keyword>
<evidence type="ECO:0000256" key="2">
    <source>
        <dbReference type="ARBA" id="ARBA00022450"/>
    </source>
</evidence>
<dbReference type="PROSITE" id="PS00455">
    <property type="entry name" value="AMP_BINDING"/>
    <property type="match status" value="1"/>
</dbReference>
<dbReference type="SMART" id="SM00824">
    <property type="entry name" value="PKS_TE"/>
    <property type="match status" value="1"/>
</dbReference>
<dbReference type="InterPro" id="IPR009081">
    <property type="entry name" value="PP-bd_ACP"/>
</dbReference>
<dbReference type="Pfam" id="PF00501">
    <property type="entry name" value="AMP-binding"/>
    <property type="match status" value="1"/>
</dbReference>
<sequence length="1317" mass="145234">MSTTITLPLVAAQPGIWVAEQTALDTNVFVVAHSTELRAQADATLNAEVFVQAIRQVMTEVDTLNAHYGDTDGVPWQQWPDMRHADDMAAPMVFDLSHDDHADEHALQLMQDDLQQDLRISEGRPLYRHLLIKVAGTPERWLWYQRYHHLAVDGFSFAAIARRIGEVYRRSCADQPLGDAPFTPFAAVVDEYHQYHASARAQKDADFWQQQLAALPAPVTLSEQALDTARLTTKIVRHDIALPDGALACLEQLGEAGQVTGVDMALTLLALWVARLSGQSCYAAGMVFMRRLGSAALTATGPVVNVLPLGVELNLDEALVENAQRLARTVRSIKRHQRYDAEQIQRDARQLTAAPHGIVFNVKMFDHRLRLSGWDDQTHEWVTGPVRDLELVLHVREGGALSLTLQANAQRYSSASLARHAARIAPLFDQVMDSPMRALGDLDMLLPEEHALLANVNATDHPVPYTTLPACLREQALRTPEAIALRDDTHTLTYRQARQQVEALAAVLAEQGVQRGDIVALALPRSVRLTLAMMAVVELGAAWLPLDLGYPDDRLQLMCDDARPRRLITDHHCRARFDGTAPIFCYDALLATTTIAPVPLPEGPAPQDAAYVLYTSGSTGRPKGVVVSHRAIVNRLLWMQDRYPLSEGDVVLQKTPCGFDVSVWEFFWPMMVGATLVMAPPEAHRDPEQLLALIDRYHVGTLHFVPSMLATFMDTLAAAPDDQRWQSLTQVFCSGEALPTGLAQRWQQHTHVPLHNLYGPTEAAIDVTYYPAFGASLAQVVGSSVPIGLPVWNTRLRLLDERLQPVPPGVAGELFLSGVQLADGYLHREELTAQQFMAEGTSSTGYPVEERMYATGDIARWRDDGVVEYLGRRDGQLKLRGQRIELGEIEHVLVAQPSVGQAAVAAMVLGQVSGGEQDQRQLVGYITPAQPDEWPDRAALHAVLRQQLPAHMVPVTLVVIDALPLSANGKLDRKQLPVPTVANDTPQRLPQTALEQRLAAVFSRFLGIDTIHLDDDFFALGGHSLLAMQVIAELRRWSDQPISIGLIMEASTVAQLAEVLGDEDAAAHAGLDETLTLRRPSADGATLFCFHPASGFSWQFSSLLRYLDSGWGLIGLQSPVPEGVLATSAHMAEACDRHLATLQRVQPHGPYYLIGYSLGGTLAQGVAARLQALGEDVRFLGLLDTYPPETQQWDGVLDDEVLREIERERERFMTIAADLAPHNGQQDTLFDDIGQNYADAVRLLSTTRTDRFDGTVTLFAATESLPEGWNVREVWAPYAGELCVHPLPCRHVDIIAPDTFEQLGRLIRQSLLAIPVQ</sequence>
<dbReference type="SUPFAM" id="SSF52777">
    <property type="entry name" value="CoA-dependent acyltransferases"/>
    <property type="match status" value="2"/>
</dbReference>
<dbReference type="InterPro" id="IPR000873">
    <property type="entry name" value="AMP-dep_synth/lig_dom"/>
</dbReference>
<evidence type="ECO:0000313" key="6">
    <source>
        <dbReference type="Proteomes" id="UP000267342"/>
    </source>
</evidence>
<dbReference type="InterPro" id="IPR025110">
    <property type="entry name" value="AMP-bd_C"/>
</dbReference>
<dbReference type="RefSeq" id="WP_027704755.1">
    <property type="nucleotide sequence ID" value="NZ_AP018933.1"/>
</dbReference>
<dbReference type="GO" id="GO:0043041">
    <property type="term" value="P:amino acid activation for nonribosomal peptide biosynthetic process"/>
    <property type="evidence" value="ECO:0007669"/>
    <property type="project" value="TreeGrafter"/>
</dbReference>
<evidence type="ECO:0000256" key="1">
    <source>
        <dbReference type="ARBA" id="ARBA00001957"/>
    </source>
</evidence>
<dbReference type="InterPro" id="IPR020802">
    <property type="entry name" value="TesA-like"/>
</dbReference>
<feature type="domain" description="Carrier" evidence="4">
    <location>
        <begin position="989"/>
        <end position="1064"/>
    </location>
</feature>
<dbReference type="EMBL" id="AP018933">
    <property type="protein sequence ID" value="BBG30024.1"/>
    <property type="molecule type" value="Genomic_DNA"/>
</dbReference>
<dbReference type="GO" id="GO:0009366">
    <property type="term" value="C:enterobactin synthetase complex"/>
    <property type="evidence" value="ECO:0007669"/>
    <property type="project" value="TreeGrafter"/>
</dbReference>
<protein>
    <submittedName>
        <fullName evidence="5">Non-ribosomal peptidesynthetase modules</fullName>
    </submittedName>
</protein>
<dbReference type="Gene3D" id="3.30.559.10">
    <property type="entry name" value="Chloramphenicol acetyltransferase-like domain"/>
    <property type="match status" value="1"/>
</dbReference>
<dbReference type="GO" id="GO:0031177">
    <property type="term" value="F:phosphopantetheine binding"/>
    <property type="evidence" value="ECO:0007669"/>
    <property type="project" value="InterPro"/>
</dbReference>
<dbReference type="PANTHER" id="PTHR45527:SF1">
    <property type="entry name" value="FATTY ACID SYNTHASE"/>
    <property type="match status" value="1"/>
</dbReference>